<dbReference type="Proteomes" id="UP000028900">
    <property type="component" value="Unassembled WGS sequence"/>
</dbReference>
<evidence type="ECO:0000313" key="2">
    <source>
        <dbReference type="Proteomes" id="UP000028900"/>
    </source>
</evidence>
<dbReference type="EMBL" id="BBIY01000027">
    <property type="protein sequence ID" value="GAK73840.1"/>
    <property type="molecule type" value="Genomic_DNA"/>
</dbReference>
<comment type="caution">
    <text evidence="1">The sequence shown here is derived from an EMBL/GenBank/DDBJ whole genome shotgun (WGS) entry which is preliminary data.</text>
</comment>
<name>A0ABQ0J2K3_9MOLU</name>
<keyword evidence="1" id="KW-0813">Transport</keyword>
<gene>
    <name evidence="1" type="ORF">OYV_03250</name>
</gene>
<accession>A0ABQ0J2K3</accession>
<keyword evidence="2" id="KW-1185">Reference proteome</keyword>
<reference evidence="2" key="1">
    <citation type="journal article" date="2014" name="Genome Announc.">
        <title>Draft Genome Sequence of ''Candidatus Phytoplasma asteris'' Strain OY-V, an Unculturable Plant-Pathogenic Bacterium.</title>
        <authorList>
            <person name="Kakizawa S."/>
            <person name="Makino A."/>
            <person name="Ishii Y."/>
            <person name="Tamaki H."/>
            <person name="Kamagata Y."/>
        </authorList>
    </citation>
    <scope>NUCLEOTIDE SEQUENCE [LARGE SCALE GENOMIC DNA]</scope>
    <source>
        <strain evidence="2">OY-V</strain>
    </source>
</reference>
<keyword evidence="1" id="KW-0762">Sugar transport</keyword>
<evidence type="ECO:0000313" key="1">
    <source>
        <dbReference type="EMBL" id="GAK73840.1"/>
    </source>
</evidence>
<proteinExistence type="predicted"/>
<organism evidence="1 2">
    <name type="scientific">'Chrysanthemum coronarium' phytoplasma</name>
    <dbReference type="NCBI Taxonomy" id="1520703"/>
    <lineage>
        <taxon>Bacteria</taxon>
        <taxon>Bacillati</taxon>
        <taxon>Mycoplasmatota</taxon>
        <taxon>Mollicutes</taxon>
        <taxon>Acholeplasmatales</taxon>
        <taxon>Acholeplasmataceae</taxon>
        <taxon>Candidatus Phytoplasma</taxon>
        <taxon>16SrI (Aster yellows group)</taxon>
    </lineage>
</organism>
<protein>
    <submittedName>
        <fullName evidence="1">ABC-type sugar transport systems, ATPase components</fullName>
    </submittedName>
</protein>
<reference evidence="1 2" key="2">
    <citation type="journal article" date="2014" name="Genome Announc.">
        <title>Draft Genome Sequence of 'Candidatus Phytoplasma asteris' Strain OY-V, an Unculturable Plant-Pathogenic Bacterium.</title>
        <authorList>
            <person name="Kakizawa S."/>
            <person name="Makino A."/>
            <person name="Ishii Y."/>
            <person name="Tamaki H."/>
            <person name="Kamagata Y."/>
        </authorList>
    </citation>
    <scope>NUCLEOTIDE SEQUENCE [LARGE SCALE GENOMIC DNA]</scope>
    <source>
        <strain evidence="1 2">OY-V</strain>
    </source>
</reference>
<sequence length="58" mass="6666">MLTNDAIESQRLNNKIKNGKIQGINQVIDCFSQKANIFLKTLSQRQFVSFPEINLVKK</sequence>